<feature type="compositionally biased region" description="Low complexity" evidence="1">
    <location>
        <begin position="47"/>
        <end position="60"/>
    </location>
</feature>
<reference evidence="3" key="3">
    <citation type="journal article" date="2015" name="Life">
        <title>A manual curation strategy to improve genome annotation: application to a set of haloarchael genomes.</title>
        <authorList>
            <person name="Pfeiffer F."/>
            <person name="Oesterhelt D."/>
        </authorList>
    </citation>
    <scope>NUCLEOTIDE SEQUENCE</scope>
    <source>
        <strain evidence="3">NRC-1</strain>
    </source>
</reference>
<organism evidence="2 4">
    <name type="scientific">Halobacterium salinarum (strain ATCC 700922 / JCM 11081 / NRC-1)</name>
    <name type="common">Halobacterium halobium</name>
    <dbReference type="NCBI Taxonomy" id="64091"/>
    <lineage>
        <taxon>Archaea</taxon>
        <taxon>Methanobacteriati</taxon>
        <taxon>Methanobacteriota</taxon>
        <taxon>Stenosarchaea group</taxon>
        <taxon>Halobacteria</taxon>
        <taxon>Halobacteriales</taxon>
        <taxon>Halobacteriaceae</taxon>
        <taxon>Halobacterium</taxon>
        <taxon>Halobacterium salinarum NRC-34001</taxon>
    </lineage>
</organism>
<dbReference type="KEGG" id="hal:VNG_0357H"/>
<reference evidence="3" key="4">
    <citation type="journal article" date="2019" name="Microbiol. Resour. Announc.">
        <title>The genome of the Halobacterium salinarum type strain is closely related to that of the laboratory strains NRC-1 and R1.</title>
        <authorList>
            <person name="Pfeiffer F."/>
            <person name="Marchfelder A."/>
            <person name="Habermann B.H."/>
            <person name="Dyall-Smith M."/>
        </authorList>
    </citation>
    <scope>NUCLEOTIDE SEQUENCE</scope>
    <source>
        <strain evidence="3">NRC-1</strain>
    </source>
</reference>
<gene>
    <name evidence="2" type="ordered locus">VNG_0357H</name>
</gene>
<dbReference type="PaxDb" id="64091-VNG_0357H"/>
<accession>Q9HS85</accession>
<evidence type="ECO:0000313" key="2">
    <source>
        <dbReference type="EMBL" id="AAG18923.1"/>
    </source>
</evidence>
<reference evidence="2 4" key="1">
    <citation type="journal article" date="2000" name="Proc. Natl. Acad. Sci. U.S.A.">
        <title>Genome sequence of Halobacterium species NRC-1.</title>
        <authorList>
            <person name="Ng W.V."/>
            <person name="Kennedy S.P."/>
            <person name="Mahairas G.G."/>
            <person name="Berquist B."/>
            <person name="Pan M."/>
            <person name="Shukla H.D."/>
            <person name="Lasky S.R."/>
            <person name="Baliga N.S."/>
            <person name="Thorsson V."/>
            <person name="Sbrogna J."/>
            <person name="Swartzell S."/>
            <person name="Weir D."/>
            <person name="Hall J."/>
            <person name="Dahl T.A."/>
            <person name="Welti R."/>
            <person name="Goo Y.A."/>
            <person name="Leithauser B."/>
            <person name="Keller K."/>
            <person name="Cruz R."/>
            <person name="Danson M.J."/>
            <person name="Hough D.W."/>
            <person name="Maddocks D.G."/>
            <person name="Jablonski P.E."/>
            <person name="Krebs M.P."/>
            <person name="Angevine C.M."/>
            <person name="Dale H."/>
            <person name="Isenbarger T.A."/>
            <person name="Peck R.F."/>
            <person name="Pohlschroder M."/>
            <person name="Spudich J.L."/>
            <person name="Jung K.W."/>
            <person name="Alam M."/>
            <person name="Freitas T."/>
            <person name="Hou S."/>
            <person name="Daniels C.J."/>
            <person name="Dennis P.P."/>
            <person name="Omer A.D."/>
            <person name="Ebhardt H."/>
            <person name="Lowe T.M."/>
            <person name="Liang P."/>
            <person name="Riley M."/>
            <person name="Hood L."/>
            <person name="DasSarma S."/>
        </authorList>
    </citation>
    <scope>NUCLEOTIDE SEQUENCE [LARGE SCALE GENOMIC DNA]</scope>
    <source>
        <strain evidence="4">ATCC 700922 / JCM 11081 / NRC-1</strain>
        <strain evidence="2">NRC-1</strain>
    </source>
</reference>
<protein>
    <submittedName>
        <fullName evidence="3">Spurious ORF</fullName>
    </submittedName>
</protein>
<dbReference type="HOGENOM" id="CLU_1811407_0_0_2"/>
<evidence type="ECO:0000256" key="1">
    <source>
        <dbReference type="SAM" id="MobiDB-lite"/>
    </source>
</evidence>
<dbReference type="PIR" id="G84194">
    <property type="entry name" value="G84194"/>
</dbReference>
<dbReference type="EMBL" id="BK010829">
    <property type="protein sequence ID" value="DAC77615.1"/>
    <property type="molecule type" value="Genomic_DNA"/>
</dbReference>
<evidence type="ECO:0000313" key="3">
    <source>
        <dbReference type="EMBL" id="DAC77615.1"/>
    </source>
</evidence>
<dbReference type="STRING" id="64091.VNG_0357H"/>
<keyword evidence="4" id="KW-1185">Reference proteome</keyword>
<dbReference type="AlphaFoldDB" id="Q9HS85"/>
<dbReference type="Proteomes" id="UP000000554">
    <property type="component" value="Chromosome"/>
</dbReference>
<feature type="region of interest" description="Disordered" evidence="1">
    <location>
        <begin position="87"/>
        <end position="107"/>
    </location>
</feature>
<feature type="compositionally biased region" description="Low complexity" evidence="1">
    <location>
        <begin position="89"/>
        <end position="107"/>
    </location>
</feature>
<sequence>MVILWFPWGGNQRPVSCRYSVGTGPAPIAARTSRSNSRRVSKYGVDTSSSTASRSRGPSGVRTTVSPSLRTTSLFWSAHVSRDATRAIGAPATRAPSPSSTAGASSSLSSLMSAASGGLGFKLSKRAASDVVFLPCDDKANA</sequence>
<dbReference type="EMBL" id="AE004437">
    <property type="protein sequence ID" value="AAG18923.1"/>
    <property type="molecule type" value="Genomic_DNA"/>
</dbReference>
<proteinExistence type="predicted"/>
<feature type="region of interest" description="Disordered" evidence="1">
    <location>
        <begin position="25"/>
        <end position="65"/>
    </location>
</feature>
<evidence type="ECO:0000313" key="4">
    <source>
        <dbReference type="Proteomes" id="UP000000554"/>
    </source>
</evidence>
<name>Q9HS85_HALSA</name>
<reference evidence="3" key="2">
    <citation type="journal article" date="2008" name="Genomics">
        <title>Evolution in the laboratory: the genome of Halobacterium salinarum strain R1 compared to that of strain NRC-1.</title>
        <authorList>
            <person name="Pfeiffer F."/>
            <person name="Schuster S.C."/>
            <person name="Broicher A."/>
            <person name="Falb M."/>
            <person name="Palm P."/>
            <person name="Rodewald K."/>
            <person name="Ruepp A."/>
            <person name="Soppa J."/>
            <person name="Tittor J."/>
            <person name="Oesterhelt D."/>
        </authorList>
    </citation>
    <scope>NUCLEOTIDE SEQUENCE</scope>
    <source>
        <strain evidence="3">NRC-1</strain>
    </source>
</reference>